<accession>A0A120GR96</accession>
<reference evidence="1 2" key="1">
    <citation type="submission" date="2015-11" db="EMBL/GenBank/DDBJ databases">
        <title>Genome Sequence of Bacillus simplex strain VanAntwerpen2.</title>
        <authorList>
            <person name="Couger M.B."/>
        </authorList>
    </citation>
    <scope>NUCLEOTIDE SEQUENCE [LARGE SCALE GENOMIC DNA]</scope>
    <source>
        <strain evidence="1 2">VanAntwerpen02</strain>
    </source>
</reference>
<comment type="caution">
    <text evidence="1">The sequence shown here is derived from an EMBL/GenBank/DDBJ whole genome shotgun (WGS) entry which is preliminary data.</text>
</comment>
<name>A0A120GR96_9BACI</name>
<evidence type="ECO:0000313" key="1">
    <source>
        <dbReference type="EMBL" id="KWW22587.1"/>
    </source>
</evidence>
<protein>
    <submittedName>
        <fullName evidence="1">Uncharacterized protein</fullName>
    </submittedName>
</protein>
<proteinExistence type="predicted"/>
<dbReference type="EMBL" id="LNNH01000003">
    <property type="protein sequence ID" value="KWW22587.1"/>
    <property type="molecule type" value="Genomic_DNA"/>
</dbReference>
<evidence type="ECO:0000313" key="2">
    <source>
        <dbReference type="Proteomes" id="UP000064189"/>
    </source>
</evidence>
<keyword evidence="2" id="KW-1185">Reference proteome</keyword>
<sequence>MFITTLEGIRNKRAIQRDEGKDEKMTLKVGFYFPGGKELEHEVEGDDSTQMISNIQKHRYYNLVKGDCHYVVDTEKAAYFSVTEISE</sequence>
<dbReference type="AlphaFoldDB" id="A0A120GR96"/>
<organism evidence="1 2">
    <name type="scientific">Peribacillus simplex</name>
    <dbReference type="NCBI Taxonomy" id="1478"/>
    <lineage>
        <taxon>Bacteria</taxon>
        <taxon>Bacillati</taxon>
        <taxon>Bacillota</taxon>
        <taxon>Bacilli</taxon>
        <taxon>Bacillales</taxon>
        <taxon>Bacillaceae</taxon>
        <taxon>Peribacillus</taxon>
    </lineage>
</organism>
<gene>
    <name evidence="1" type="ORF">AS888_12230</name>
</gene>
<dbReference type="Proteomes" id="UP000064189">
    <property type="component" value="Unassembled WGS sequence"/>
</dbReference>